<comment type="caution">
    <text evidence="1">The sequence shown here is derived from an EMBL/GenBank/DDBJ whole genome shotgun (WGS) entry which is preliminary data.</text>
</comment>
<accession>A0A1B7YXS5</accession>
<dbReference type="EMBL" id="LZFP01000052">
    <property type="protein sequence ID" value="OBR35292.1"/>
    <property type="molecule type" value="Genomic_DNA"/>
</dbReference>
<organism evidence="1 2">
    <name type="scientific">Maribacter hydrothermalis</name>
    <dbReference type="NCBI Taxonomy" id="1836467"/>
    <lineage>
        <taxon>Bacteria</taxon>
        <taxon>Pseudomonadati</taxon>
        <taxon>Bacteroidota</taxon>
        <taxon>Flavobacteriia</taxon>
        <taxon>Flavobacteriales</taxon>
        <taxon>Flavobacteriaceae</taxon>
        <taxon>Maribacter</taxon>
    </lineage>
</organism>
<sequence>MGLGKFSLVPNKNINFIITAFHQRKSISVPLMSSNELGYVLTASTNHIKKEVAISIRTNEVTNNLMGPNPITLLVDAGNKTALLDIPVVLTELKKEFLLPYMKLSNGINTISLLGKNDSVLASRSIFILKEQQITPPEITAIKKENDSLTIRIKTTLTGEDNFRPSISVSVLP</sequence>
<protein>
    <submittedName>
        <fullName evidence="1">Uncharacterized protein</fullName>
    </submittedName>
</protein>
<gene>
    <name evidence="1" type="ORF">A9200_12035</name>
</gene>
<keyword evidence="2" id="KW-1185">Reference proteome</keyword>
<dbReference type="AlphaFoldDB" id="A0A1B7YXS5"/>
<reference evidence="2" key="1">
    <citation type="submission" date="2016-06" db="EMBL/GenBank/DDBJ databases">
        <authorList>
            <person name="Zhan P."/>
        </authorList>
    </citation>
    <scope>NUCLEOTIDE SEQUENCE [LARGE SCALE GENOMIC DNA]</scope>
    <source>
        <strain evidence="2">T28</strain>
    </source>
</reference>
<evidence type="ECO:0000313" key="2">
    <source>
        <dbReference type="Proteomes" id="UP000092164"/>
    </source>
</evidence>
<dbReference type="Proteomes" id="UP000092164">
    <property type="component" value="Unassembled WGS sequence"/>
</dbReference>
<evidence type="ECO:0000313" key="1">
    <source>
        <dbReference type="EMBL" id="OBR35292.1"/>
    </source>
</evidence>
<name>A0A1B7YXS5_9FLAO</name>
<dbReference type="STRING" id="1836467.BTR34_05805"/>
<proteinExistence type="predicted"/>